<keyword evidence="2" id="KW-1185">Reference proteome</keyword>
<evidence type="ECO:0000313" key="2">
    <source>
        <dbReference type="Proteomes" id="UP000054498"/>
    </source>
</evidence>
<proteinExistence type="predicted"/>
<dbReference type="KEGG" id="mng:MNEG_10206"/>
<dbReference type="EMBL" id="KK102442">
    <property type="protein sequence ID" value="KIY97755.1"/>
    <property type="molecule type" value="Genomic_DNA"/>
</dbReference>
<dbReference type="RefSeq" id="XP_013896775.1">
    <property type="nucleotide sequence ID" value="XM_014041321.1"/>
</dbReference>
<protein>
    <submittedName>
        <fullName evidence="1">Uncharacterized protein</fullName>
    </submittedName>
</protein>
<name>A0A0D2MTJ3_9CHLO</name>
<dbReference type="OrthoDB" id="507923at2759"/>
<dbReference type="GeneID" id="25727345"/>
<sequence>MLDTGLLSLWPTWCGRRKTKQPYWDLQLCEQKTIDLALSTAASHSDIRGALTMTPCDLFKQLQGRTLWIIGDSMSKDLIKAFKCFMIEFWDLRQYHLTNNFTAMHHLHSLPGFGEPTCIHMPGYTRMCQIHAIQGDLFVNTSRAAAGVLPLITGGRLVHKEDVVVLNFGLWHGEVQRPAYIQHLHELGEFWAARREEYPWFFFMETPKQHFADAHDGDYQSSWLYDKKRRRGNHTCGPIKNVTYLQDGSLAARAGDKVAERVAAGTWRNLDARRILEGKYGMPLVPIFNTTVAAWDMHRKNYAGTECSHFCHPSIPQLWLWVLHKTLQANGVTPLPPPKGPVRERNGCAQVYERDETKLGAPKSVDKVIAEAQKRHEQLLHERQSVLWRLLGRLRLRRALAR</sequence>
<evidence type="ECO:0000313" key="1">
    <source>
        <dbReference type="EMBL" id="KIY97755.1"/>
    </source>
</evidence>
<gene>
    <name evidence="1" type="ORF">MNEG_10206</name>
</gene>
<dbReference type="Proteomes" id="UP000054498">
    <property type="component" value="Unassembled WGS sequence"/>
</dbReference>
<organism evidence="1 2">
    <name type="scientific">Monoraphidium neglectum</name>
    <dbReference type="NCBI Taxonomy" id="145388"/>
    <lineage>
        <taxon>Eukaryota</taxon>
        <taxon>Viridiplantae</taxon>
        <taxon>Chlorophyta</taxon>
        <taxon>core chlorophytes</taxon>
        <taxon>Chlorophyceae</taxon>
        <taxon>CS clade</taxon>
        <taxon>Sphaeropleales</taxon>
        <taxon>Selenastraceae</taxon>
        <taxon>Monoraphidium</taxon>
    </lineage>
</organism>
<reference evidence="1 2" key="1">
    <citation type="journal article" date="2013" name="BMC Genomics">
        <title>Reconstruction of the lipid metabolism for the microalga Monoraphidium neglectum from its genome sequence reveals characteristics suitable for biofuel production.</title>
        <authorList>
            <person name="Bogen C."/>
            <person name="Al-Dilaimi A."/>
            <person name="Albersmeier A."/>
            <person name="Wichmann J."/>
            <person name="Grundmann M."/>
            <person name="Rupp O."/>
            <person name="Lauersen K.J."/>
            <person name="Blifernez-Klassen O."/>
            <person name="Kalinowski J."/>
            <person name="Goesmann A."/>
            <person name="Mussgnug J.H."/>
            <person name="Kruse O."/>
        </authorList>
    </citation>
    <scope>NUCLEOTIDE SEQUENCE [LARGE SCALE GENOMIC DNA]</scope>
    <source>
        <strain evidence="1 2">SAG 48.87</strain>
    </source>
</reference>
<dbReference type="AlphaFoldDB" id="A0A0D2MTJ3"/>
<accession>A0A0D2MTJ3</accession>